<evidence type="ECO:0000259" key="5">
    <source>
        <dbReference type="PROSITE" id="PS51352"/>
    </source>
</evidence>
<gene>
    <name evidence="6" type="ORF">SU86_007830</name>
</gene>
<dbReference type="FunFam" id="3.40.30.10:FF:000001">
    <property type="entry name" value="Thioredoxin"/>
    <property type="match status" value="1"/>
</dbReference>
<evidence type="ECO:0000256" key="2">
    <source>
        <dbReference type="ARBA" id="ARBA00022982"/>
    </source>
</evidence>
<dbReference type="InterPro" id="IPR017937">
    <property type="entry name" value="Thioredoxin_CS"/>
</dbReference>
<dbReference type="Proteomes" id="UP000266745">
    <property type="component" value="Chromosome"/>
</dbReference>
<dbReference type="GeneID" id="24874466"/>
<dbReference type="NCBIfam" id="TIGR01068">
    <property type="entry name" value="thioredoxin"/>
    <property type="match status" value="1"/>
</dbReference>
<reference evidence="6 7" key="1">
    <citation type="journal article" date="2016" name="Sci. Rep.">
        <title>A novel ammonia-oxidizing archaeon from wastewater treatment plant: Its enrichment, physiological and genomic characteristics.</title>
        <authorList>
            <person name="Li Y."/>
            <person name="Ding K."/>
            <person name="Wen X."/>
            <person name="Zhang B."/>
            <person name="Shen B."/>
            <person name="Yang Y."/>
        </authorList>
    </citation>
    <scope>NUCLEOTIDE SEQUENCE [LARGE SCALE GENOMIC DNA]</scope>
    <source>
        <strain evidence="6 7">SAT1</strain>
    </source>
</reference>
<dbReference type="Gene3D" id="3.40.30.10">
    <property type="entry name" value="Glutaredoxin"/>
    <property type="match status" value="1"/>
</dbReference>
<dbReference type="PANTHER" id="PTHR46115">
    <property type="entry name" value="THIOREDOXIN-LIKE PROTEIN 1"/>
    <property type="match status" value="1"/>
</dbReference>
<feature type="domain" description="Thioredoxin" evidence="5">
    <location>
        <begin position="7"/>
        <end position="133"/>
    </location>
</feature>
<proteinExistence type="predicted"/>
<dbReference type="PRINTS" id="PR00421">
    <property type="entry name" value="THIOREDOXIN"/>
</dbReference>
<dbReference type="PROSITE" id="PS00194">
    <property type="entry name" value="THIOREDOXIN_1"/>
    <property type="match status" value="1"/>
</dbReference>
<dbReference type="GO" id="GO:0015035">
    <property type="term" value="F:protein-disulfide reductase activity"/>
    <property type="evidence" value="ECO:0007669"/>
    <property type="project" value="InterPro"/>
</dbReference>
<dbReference type="InterPro" id="IPR013766">
    <property type="entry name" value="Thioredoxin_domain"/>
</dbReference>
<keyword evidence="7" id="KW-1185">Reference proteome</keyword>
<organism evidence="6 7">
    <name type="scientific">Candidatus Nitrosotenuis cloacae</name>
    <dbReference type="NCBI Taxonomy" id="1603555"/>
    <lineage>
        <taxon>Archaea</taxon>
        <taxon>Nitrososphaerota</taxon>
        <taxon>Candidatus Nitrosotenuis</taxon>
    </lineage>
</organism>
<name>A0A3G1B830_9ARCH</name>
<evidence type="ECO:0000313" key="7">
    <source>
        <dbReference type="Proteomes" id="UP000266745"/>
    </source>
</evidence>
<dbReference type="EMBL" id="CP011097">
    <property type="protein sequence ID" value="AJZ76288.1"/>
    <property type="molecule type" value="Genomic_DNA"/>
</dbReference>
<keyword evidence="4" id="KW-0676">Redox-active center</keyword>
<keyword evidence="2" id="KW-0249">Electron transport</keyword>
<dbReference type="Pfam" id="PF00085">
    <property type="entry name" value="Thioredoxin"/>
    <property type="match status" value="1"/>
</dbReference>
<evidence type="ECO:0000256" key="1">
    <source>
        <dbReference type="ARBA" id="ARBA00022448"/>
    </source>
</evidence>
<dbReference type="AlphaFoldDB" id="A0A3G1B830"/>
<dbReference type="OrthoDB" id="35385at2157"/>
<accession>A0A3G1B830</accession>
<dbReference type="SUPFAM" id="SSF52833">
    <property type="entry name" value="Thioredoxin-like"/>
    <property type="match status" value="1"/>
</dbReference>
<dbReference type="InterPro" id="IPR036249">
    <property type="entry name" value="Thioredoxin-like_sf"/>
</dbReference>
<dbReference type="CDD" id="cd02947">
    <property type="entry name" value="TRX_family"/>
    <property type="match status" value="1"/>
</dbReference>
<keyword evidence="3" id="KW-1015">Disulfide bond</keyword>
<dbReference type="STRING" id="1603555.SU86_007830"/>
<dbReference type="InterPro" id="IPR005746">
    <property type="entry name" value="Thioredoxin"/>
</dbReference>
<keyword evidence="1" id="KW-0813">Transport</keyword>
<sequence length="133" mass="15308">MEDPELEKIKQKKLAEMLQRQQESIAQSQVQVLDLNSANFDGVTSQGLVLVDFWAEWCGPCKMMHPIFDRMAKKYRHIKFARVNVDQNQDISMKFGVQAIPTFIMFKDGKQVERMMGAVGEPGIHMVAKKYQT</sequence>
<evidence type="ECO:0000256" key="3">
    <source>
        <dbReference type="ARBA" id="ARBA00023157"/>
    </source>
</evidence>
<dbReference type="RefSeq" id="WP_048186974.1">
    <property type="nucleotide sequence ID" value="NZ_CP011097.1"/>
</dbReference>
<evidence type="ECO:0000256" key="4">
    <source>
        <dbReference type="ARBA" id="ARBA00023284"/>
    </source>
</evidence>
<dbReference type="KEGG" id="tah:SU86_007830"/>
<dbReference type="PROSITE" id="PS51352">
    <property type="entry name" value="THIOREDOXIN_2"/>
    <property type="match status" value="1"/>
</dbReference>
<evidence type="ECO:0000313" key="6">
    <source>
        <dbReference type="EMBL" id="AJZ76288.1"/>
    </source>
</evidence>
<protein>
    <submittedName>
        <fullName evidence="6">Thioredoxin</fullName>
    </submittedName>
</protein>